<dbReference type="InterPro" id="IPR000620">
    <property type="entry name" value="EamA_dom"/>
</dbReference>
<keyword evidence="9" id="KW-1185">Reference proteome</keyword>
<dbReference type="PANTHER" id="PTHR31218">
    <property type="entry name" value="WAT1-RELATED PROTEIN"/>
    <property type="match status" value="1"/>
</dbReference>
<comment type="similarity">
    <text evidence="2 6">Belongs to the drug/metabolite transporter (DMT) superfamily. Plant drug/metabolite exporter (P-DME) (TC 2.A.7.4) family.</text>
</comment>
<evidence type="ECO:0000256" key="6">
    <source>
        <dbReference type="RuleBase" id="RU363077"/>
    </source>
</evidence>
<comment type="caution">
    <text evidence="6">Lacks conserved residue(s) required for the propagation of feature annotation.</text>
</comment>
<dbReference type="OrthoDB" id="1728340at2759"/>
<comment type="caution">
    <text evidence="8">The sequence shown here is derived from an EMBL/GenBank/DDBJ whole genome shotgun (WGS) entry which is preliminary data.</text>
</comment>
<gene>
    <name evidence="8" type="ORF">G2W53_041554</name>
</gene>
<dbReference type="InterPro" id="IPR037185">
    <property type="entry name" value="EmrE-like"/>
</dbReference>
<dbReference type="Pfam" id="PF00892">
    <property type="entry name" value="EamA"/>
    <property type="match status" value="1"/>
</dbReference>
<protein>
    <recommendedName>
        <fullName evidence="6">WAT1-related protein</fullName>
    </recommendedName>
</protein>
<comment type="subcellular location">
    <subcellularLocation>
        <location evidence="1 6">Membrane</location>
        <topology evidence="1 6">Multi-pass membrane protein</topology>
    </subcellularLocation>
</comment>
<dbReference type="SUPFAM" id="SSF103481">
    <property type="entry name" value="Multidrug resistance efflux transporter EmrE"/>
    <property type="match status" value="1"/>
</dbReference>
<feature type="transmembrane region" description="Helical" evidence="6">
    <location>
        <begin position="65"/>
        <end position="87"/>
    </location>
</feature>
<evidence type="ECO:0000313" key="9">
    <source>
        <dbReference type="Proteomes" id="UP000634136"/>
    </source>
</evidence>
<reference evidence="8" key="1">
    <citation type="submission" date="2020-09" db="EMBL/GenBank/DDBJ databases">
        <title>Genome-Enabled Discovery of Anthraquinone Biosynthesis in Senna tora.</title>
        <authorList>
            <person name="Kang S.-H."/>
            <person name="Pandey R.P."/>
            <person name="Lee C.-M."/>
            <person name="Sim J.-S."/>
            <person name="Jeong J.-T."/>
            <person name="Choi B.-S."/>
            <person name="Jung M."/>
            <person name="Ginzburg D."/>
            <person name="Zhao K."/>
            <person name="Won S.Y."/>
            <person name="Oh T.-J."/>
            <person name="Yu Y."/>
            <person name="Kim N.-H."/>
            <person name="Lee O.R."/>
            <person name="Lee T.-H."/>
            <person name="Bashyal P."/>
            <person name="Kim T.-S."/>
            <person name="Lee W.-H."/>
            <person name="Kawkins C."/>
            <person name="Kim C.-K."/>
            <person name="Kim J.S."/>
            <person name="Ahn B.O."/>
            <person name="Rhee S.Y."/>
            <person name="Sohng J.K."/>
        </authorList>
    </citation>
    <scope>NUCLEOTIDE SEQUENCE</scope>
    <source>
        <tissue evidence="8">Leaf</tissue>
    </source>
</reference>
<evidence type="ECO:0000256" key="3">
    <source>
        <dbReference type="ARBA" id="ARBA00022692"/>
    </source>
</evidence>
<dbReference type="EMBL" id="JAAIUW010000013">
    <property type="protein sequence ID" value="KAF7802443.1"/>
    <property type="molecule type" value="Genomic_DNA"/>
</dbReference>
<dbReference type="InterPro" id="IPR030184">
    <property type="entry name" value="WAT1-related"/>
</dbReference>
<evidence type="ECO:0000313" key="8">
    <source>
        <dbReference type="EMBL" id="KAF7802443.1"/>
    </source>
</evidence>
<keyword evidence="3 6" id="KW-0812">Transmembrane</keyword>
<feature type="transmembrane region" description="Helical" evidence="6">
    <location>
        <begin position="35"/>
        <end position="53"/>
    </location>
</feature>
<proteinExistence type="inferred from homology"/>
<evidence type="ECO:0000259" key="7">
    <source>
        <dbReference type="Pfam" id="PF00892"/>
    </source>
</evidence>
<accession>A0A834VY22</accession>
<keyword evidence="5 6" id="KW-0472">Membrane</keyword>
<feature type="transmembrane region" description="Helical" evidence="6">
    <location>
        <begin position="93"/>
        <end position="114"/>
    </location>
</feature>
<sequence length="135" mass="15275">MKAQVLMILTQMGYTLLYFLTQASFNHGMSPHVYVTYRNIVAAIVMFPFAFFLERKIRPKLTLPLFLEIFMLSLFGFGLTLNMYFASLKYTNPTFVTSVTNTIASITFVLAVILRKLKTVKWESKGLPSGGGQEA</sequence>
<dbReference type="AlphaFoldDB" id="A0A834VY22"/>
<evidence type="ECO:0000256" key="2">
    <source>
        <dbReference type="ARBA" id="ARBA00007635"/>
    </source>
</evidence>
<dbReference type="GO" id="GO:0016020">
    <property type="term" value="C:membrane"/>
    <property type="evidence" value="ECO:0007669"/>
    <property type="project" value="UniProtKB-SubCell"/>
</dbReference>
<dbReference type="GO" id="GO:0022857">
    <property type="term" value="F:transmembrane transporter activity"/>
    <property type="evidence" value="ECO:0007669"/>
    <property type="project" value="InterPro"/>
</dbReference>
<feature type="transmembrane region" description="Helical" evidence="6">
    <location>
        <begin position="5"/>
        <end position="23"/>
    </location>
</feature>
<evidence type="ECO:0000256" key="1">
    <source>
        <dbReference type="ARBA" id="ARBA00004141"/>
    </source>
</evidence>
<dbReference type="Proteomes" id="UP000634136">
    <property type="component" value="Unassembled WGS sequence"/>
</dbReference>
<organism evidence="8 9">
    <name type="scientific">Senna tora</name>
    <dbReference type="NCBI Taxonomy" id="362788"/>
    <lineage>
        <taxon>Eukaryota</taxon>
        <taxon>Viridiplantae</taxon>
        <taxon>Streptophyta</taxon>
        <taxon>Embryophyta</taxon>
        <taxon>Tracheophyta</taxon>
        <taxon>Spermatophyta</taxon>
        <taxon>Magnoliopsida</taxon>
        <taxon>eudicotyledons</taxon>
        <taxon>Gunneridae</taxon>
        <taxon>Pentapetalae</taxon>
        <taxon>rosids</taxon>
        <taxon>fabids</taxon>
        <taxon>Fabales</taxon>
        <taxon>Fabaceae</taxon>
        <taxon>Caesalpinioideae</taxon>
        <taxon>Cassia clade</taxon>
        <taxon>Senna</taxon>
    </lineage>
</organism>
<evidence type="ECO:0000256" key="5">
    <source>
        <dbReference type="ARBA" id="ARBA00023136"/>
    </source>
</evidence>
<evidence type="ECO:0000256" key="4">
    <source>
        <dbReference type="ARBA" id="ARBA00022989"/>
    </source>
</evidence>
<name>A0A834VY22_9FABA</name>
<feature type="domain" description="EamA" evidence="7">
    <location>
        <begin position="4"/>
        <end position="115"/>
    </location>
</feature>
<keyword evidence="4 6" id="KW-1133">Transmembrane helix</keyword>